<dbReference type="Pfam" id="PF04021">
    <property type="entry name" value="Class_IIIsignal"/>
    <property type="match status" value="1"/>
</dbReference>
<evidence type="ECO:0000313" key="3">
    <source>
        <dbReference type="Proteomes" id="UP000248557"/>
    </source>
</evidence>
<dbReference type="Proteomes" id="UP000248557">
    <property type="component" value="Unassembled WGS sequence"/>
</dbReference>
<accession>A0A328PZL9</accession>
<dbReference type="OMA" id="WIEYNDD"/>
<comment type="caution">
    <text evidence="2">The sequence shown here is derived from an EMBL/GenBank/DDBJ whole genome shotgun (WGS) entry which is preliminary data.</text>
</comment>
<dbReference type="RefSeq" id="WP_011406051.1">
    <property type="nucleotide sequence ID" value="NZ_CATZNA010000049.1"/>
</dbReference>
<reference evidence="2 3" key="1">
    <citation type="submission" date="2017-05" db="EMBL/GenBank/DDBJ databases">
        <title>Host range expansion of the Methanosphaera genus to humans and monogastric animals involves recent and extensive reduction in genome content.</title>
        <authorList>
            <person name="Hoedt E.C."/>
            <person name="Volmer J.G."/>
            <person name="Parks D.H."/>
            <person name="Rosewarne C.P."/>
            <person name="Denman S.E."/>
            <person name="Mcsweeney C.S."/>
            <person name="O Cuiv P."/>
            <person name="Hugenholtz P."/>
            <person name="Tyson G.W."/>
            <person name="Morrison M."/>
        </authorList>
    </citation>
    <scope>NUCLEOTIDE SEQUENCE [LARGE SCALE GENOMIC DNA]</scope>
    <source>
        <strain evidence="2 3">PA5</strain>
    </source>
</reference>
<keyword evidence="1" id="KW-0812">Transmembrane</keyword>
<dbReference type="EMBL" id="NGJK01000025">
    <property type="protein sequence ID" value="RAP03431.1"/>
    <property type="molecule type" value="Genomic_DNA"/>
</dbReference>
<evidence type="ECO:0008006" key="4">
    <source>
        <dbReference type="Google" id="ProtNLM"/>
    </source>
</evidence>
<sequence length="153" mass="18164">MDSRAQVSLEYLLIFLISLSILSMFSIPLIEDTVSDVNDIKKSMDIKNTLIELSNNVNLVHASGYGSKKTISMNIPCNMNIYYKTKNSRHYLYSYCVLSDNTKKEIEVEIPCRVSFNNKPTYYYTSLKKQWYYNIEVKWIEYNDDYFMNIYFR</sequence>
<keyword evidence="1" id="KW-1133">Transmembrane helix</keyword>
<proteinExistence type="predicted"/>
<dbReference type="AlphaFoldDB" id="A0A328PZL9"/>
<name>A0A328PZL9_9EURY</name>
<evidence type="ECO:0000313" key="2">
    <source>
        <dbReference type="EMBL" id="RAP03431.1"/>
    </source>
</evidence>
<keyword evidence="1" id="KW-0472">Membrane</keyword>
<dbReference type="GeneID" id="25392662"/>
<organism evidence="2 3">
    <name type="scientific">Methanosphaera stadtmanae</name>
    <dbReference type="NCBI Taxonomy" id="2317"/>
    <lineage>
        <taxon>Archaea</taxon>
        <taxon>Methanobacteriati</taxon>
        <taxon>Methanobacteriota</taxon>
        <taxon>Methanomada group</taxon>
        <taxon>Methanobacteria</taxon>
        <taxon>Methanobacteriales</taxon>
        <taxon>Methanobacteriaceae</taxon>
        <taxon>Methanosphaera</taxon>
    </lineage>
</organism>
<protein>
    <recommendedName>
        <fullName evidence="4">Class III signal peptide-containing protein</fullName>
    </recommendedName>
</protein>
<dbReference type="InterPro" id="IPR007166">
    <property type="entry name" value="Class3_signal_pept_motif"/>
</dbReference>
<evidence type="ECO:0000256" key="1">
    <source>
        <dbReference type="SAM" id="Phobius"/>
    </source>
</evidence>
<feature type="transmembrane region" description="Helical" evidence="1">
    <location>
        <begin position="12"/>
        <end position="30"/>
    </location>
</feature>
<gene>
    <name evidence="2" type="ORF">CA615_02255</name>
</gene>